<evidence type="ECO:0000313" key="3">
    <source>
        <dbReference type="Proteomes" id="UP000008181"/>
    </source>
</evidence>
<reference evidence="2 3" key="1">
    <citation type="journal article" date="2011" name="Nat. Biotechnol.">
        <title>Comparative genomic analysis of the thermophilic biomass-degrading fungi Myceliophthora thermophila and Thielavia terrestris.</title>
        <authorList>
            <person name="Berka R.M."/>
            <person name="Grigoriev I.V."/>
            <person name="Otillar R."/>
            <person name="Salamov A."/>
            <person name="Grimwood J."/>
            <person name="Reid I."/>
            <person name="Ishmael N."/>
            <person name="John T."/>
            <person name="Darmond C."/>
            <person name="Moisan M.-C."/>
            <person name="Henrissat B."/>
            <person name="Coutinho P.M."/>
            <person name="Lombard V."/>
            <person name="Natvig D.O."/>
            <person name="Lindquist E."/>
            <person name="Schmutz J."/>
            <person name="Lucas S."/>
            <person name="Harris P."/>
            <person name="Powlowski J."/>
            <person name="Bellemare A."/>
            <person name="Taylor D."/>
            <person name="Butler G."/>
            <person name="de Vries R.P."/>
            <person name="Allijn I.E."/>
            <person name="van den Brink J."/>
            <person name="Ushinsky S."/>
            <person name="Storms R."/>
            <person name="Powell A.J."/>
            <person name="Paulsen I.T."/>
            <person name="Elbourne L.D.H."/>
            <person name="Baker S.E."/>
            <person name="Magnuson J."/>
            <person name="LaBoissiere S."/>
            <person name="Clutterbuck A.J."/>
            <person name="Martinez D."/>
            <person name="Wogulis M."/>
            <person name="de Leon A.L."/>
            <person name="Rey M.W."/>
            <person name="Tsang A."/>
        </authorList>
    </citation>
    <scope>NUCLEOTIDE SEQUENCE [LARGE SCALE GENOMIC DNA]</scope>
    <source>
        <strain evidence="3">ATCC 38088 / NRRL 8126</strain>
    </source>
</reference>
<organism evidence="2 3">
    <name type="scientific">Thermothielavioides terrestris (strain ATCC 38088 / NRRL 8126)</name>
    <name type="common">Thielavia terrestris</name>
    <dbReference type="NCBI Taxonomy" id="578455"/>
    <lineage>
        <taxon>Eukaryota</taxon>
        <taxon>Fungi</taxon>
        <taxon>Dikarya</taxon>
        <taxon>Ascomycota</taxon>
        <taxon>Pezizomycotina</taxon>
        <taxon>Sordariomycetes</taxon>
        <taxon>Sordariomycetidae</taxon>
        <taxon>Sordariales</taxon>
        <taxon>Chaetomiaceae</taxon>
        <taxon>Thermothielavioides</taxon>
        <taxon>Thermothielavioides terrestris</taxon>
    </lineage>
</organism>
<dbReference type="KEGG" id="ttt:THITE_2090789"/>
<gene>
    <name evidence="2" type="ORF">THITE_2090789</name>
</gene>
<dbReference type="HOGENOM" id="CLU_1687938_0_0_1"/>
<accession>G2RBX0</accession>
<feature type="region of interest" description="Disordered" evidence="1">
    <location>
        <begin position="1"/>
        <end position="41"/>
    </location>
</feature>
<dbReference type="RefSeq" id="XP_003655627.1">
    <property type="nucleotide sequence ID" value="XM_003655579.1"/>
</dbReference>
<feature type="compositionally biased region" description="Basic and acidic residues" evidence="1">
    <location>
        <begin position="23"/>
        <end position="32"/>
    </location>
</feature>
<evidence type="ECO:0000313" key="2">
    <source>
        <dbReference type="EMBL" id="AEO69291.1"/>
    </source>
</evidence>
<feature type="region of interest" description="Disordered" evidence="1">
    <location>
        <begin position="128"/>
        <end position="156"/>
    </location>
</feature>
<dbReference type="Proteomes" id="UP000008181">
    <property type="component" value="Chromosome 4"/>
</dbReference>
<proteinExistence type="predicted"/>
<sequence length="156" mass="17066">MDDPLDNRVNDPGCVVRKPGTRVGEDDCDGQRRGPSVPTTVTILTPARPTVFRASRRIAGIGEMGKRREPGTNRICSPQAPLSPSPLLGRIFGLSCSIYRPSSDLEEPANLPRAGHLLSVVGWCALDSPPPPRYSPHPQERRWGLQRQEQHGETAT</sequence>
<dbReference type="GeneID" id="11524437"/>
<keyword evidence="3" id="KW-1185">Reference proteome</keyword>
<evidence type="ECO:0000256" key="1">
    <source>
        <dbReference type="SAM" id="MobiDB-lite"/>
    </source>
</evidence>
<protein>
    <submittedName>
        <fullName evidence="2">Uncharacterized protein</fullName>
    </submittedName>
</protein>
<dbReference type="EMBL" id="CP003012">
    <property type="protein sequence ID" value="AEO69291.1"/>
    <property type="molecule type" value="Genomic_DNA"/>
</dbReference>
<dbReference type="AlphaFoldDB" id="G2RBX0"/>
<feature type="compositionally biased region" description="Basic and acidic residues" evidence="1">
    <location>
        <begin position="138"/>
        <end position="156"/>
    </location>
</feature>
<name>G2RBX0_THETT</name>